<accession>A0A5M3MBX9</accession>
<dbReference type="KEGG" id="cput:CONPUDRAFT_76344"/>
<feature type="compositionally biased region" description="Basic and acidic residues" evidence="1">
    <location>
        <begin position="1"/>
        <end position="14"/>
    </location>
</feature>
<dbReference type="Proteomes" id="UP000053558">
    <property type="component" value="Unassembled WGS sequence"/>
</dbReference>
<sequence length="131" mass="14293">MAGDDRGADSRRPEGASGCQRLSQDEEGLEQGQERKGVEMAGQWDGTTQLSPAERKGWGALKHCHQKCWGWENGDLSHWGGQMPQDPGLAKCPHLAQYDGPASKLGPQVKFEYNTCSATTIQKLVGVKPEE</sequence>
<evidence type="ECO:0000256" key="1">
    <source>
        <dbReference type="SAM" id="MobiDB-lite"/>
    </source>
</evidence>
<gene>
    <name evidence="2" type="ORF">CONPUDRAFT_76344</name>
</gene>
<protein>
    <submittedName>
        <fullName evidence="2">Uncharacterized protein</fullName>
    </submittedName>
</protein>
<comment type="caution">
    <text evidence="2">The sequence shown here is derived from an EMBL/GenBank/DDBJ whole genome shotgun (WGS) entry which is preliminary data.</text>
</comment>
<dbReference type="AlphaFoldDB" id="A0A5M3MBX9"/>
<dbReference type="EMBL" id="JH711585">
    <property type="protein sequence ID" value="EIW76749.1"/>
    <property type="molecule type" value="Genomic_DNA"/>
</dbReference>
<proteinExistence type="predicted"/>
<dbReference type="GeneID" id="19209486"/>
<name>A0A5M3MBX9_CONPW</name>
<dbReference type="RefSeq" id="XP_007772925.1">
    <property type="nucleotide sequence ID" value="XM_007774735.1"/>
</dbReference>
<feature type="region of interest" description="Disordered" evidence="1">
    <location>
        <begin position="1"/>
        <end position="51"/>
    </location>
</feature>
<evidence type="ECO:0000313" key="3">
    <source>
        <dbReference type="Proteomes" id="UP000053558"/>
    </source>
</evidence>
<evidence type="ECO:0000313" key="2">
    <source>
        <dbReference type="EMBL" id="EIW76749.1"/>
    </source>
</evidence>
<reference evidence="3" key="1">
    <citation type="journal article" date="2012" name="Science">
        <title>The Paleozoic origin of enzymatic lignin decomposition reconstructed from 31 fungal genomes.</title>
        <authorList>
            <person name="Floudas D."/>
            <person name="Binder M."/>
            <person name="Riley R."/>
            <person name="Barry K."/>
            <person name="Blanchette R.A."/>
            <person name="Henrissat B."/>
            <person name="Martinez A.T."/>
            <person name="Otillar R."/>
            <person name="Spatafora J.W."/>
            <person name="Yadav J.S."/>
            <person name="Aerts A."/>
            <person name="Benoit I."/>
            <person name="Boyd A."/>
            <person name="Carlson A."/>
            <person name="Copeland A."/>
            <person name="Coutinho P.M."/>
            <person name="de Vries R.P."/>
            <person name="Ferreira P."/>
            <person name="Findley K."/>
            <person name="Foster B."/>
            <person name="Gaskell J."/>
            <person name="Glotzer D."/>
            <person name="Gorecki P."/>
            <person name="Heitman J."/>
            <person name="Hesse C."/>
            <person name="Hori C."/>
            <person name="Igarashi K."/>
            <person name="Jurgens J.A."/>
            <person name="Kallen N."/>
            <person name="Kersten P."/>
            <person name="Kohler A."/>
            <person name="Kuees U."/>
            <person name="Kumar T.K.A."/>
            <person name="Kuo A."/>
            <person name="LaButti K."/>
            <person name="Larrondo L.F."/>
            <person name="Lindquist E."/>
            <person name="Ling A."/>
            <person name="Lombard V."/>
            <person name="Lucas S."/>
            <person name="Lundell T."/>
            <person name="Martin R."/>
            <person name="McLaughlin D.J."/>
            <person name="Morgenstern I."/>
            <person name="Morin E."/>
            <person name="Murat C."/>
            <person name="Nagy L.G."/>
            <person name="Nolan M."/>
            <person name="Ohm R.A."/>
            <person name="Patyshakuliyeva A."/>
            <person name="Rokas A."/>
            <person name="Ruiz-Duenas F.J."/>
            <person name="Sabat G."/>
            <person name="Salamov A."/>
            <person name="Samejima M."/>
            <person name="Schmutz J."/>
            <person name="Slot J.C."/>
            <person name="St John F."/>
            <person name="Stenlid J."/>
            <person name="Sun H."/>
            <person name="Sun S."/>
            <person name="Syed K."/>
            <person name="Tsang A."/>
            <person name="Wiebenga A."/>
            <person name="Young D."/>
            <person name="Pisabarro A."/>
            <person name="Eastwood D.C."/>
            <person name="Martin F."/>
            <person name="Cullen D."/>
            <person name="Grigoriev I.V."/>
            <person name="Hibbett D.S."/>
        </authorList>
    </citation>
    <scope>NUCLEOTIDE SEQUENCE [LARGE SCALE GENOMIC DNA]</scope>
    <source>
        <strain evidence="3">RWD-64-598 SS2</strain>
    </source>
</reference>
<organism evidence="2 3">
    <name type="scientific">Coniophora puteana (strain RWD-64-598)</name>
    <name type="common">Brown rot fungus</name>
    <dbReference type="NCBI Taxonomy" id="741705"/>
    <lineage>
        <taxon>Eukaryota</taxon>
        <taxon>Fungi</taxon>
        <taxon>Dikarya</taxon>
        <taxon>Basidiomycota</taxon>
        <taxon>Agaricomycotina</taxon>
        <taxon>Agaricomycetes</taxon>
        <taxon>Agaricomycetidae</taxon>
        <taxon>Boletales</taxon>
        <taxon>Coniophorineae</taxon>
        <taxon>Coniophoraceae</taxon>
        <taxon>Coniophora</taxon>
    </lineage>
</organism>
<keyword evidence="3" id="KW-1185">Reference proteome</keyword>